<dbReference type="InterPro" id="IPR029045">
    <property type="entry name" value="ClpP/crotonase-like_dom_sf"/>
</dbReference>
<dbReference type="STRING" id="262004.SAMN04489796_10296"/>
<accession>A0A1G8B2P6</accession>
<dbReference type="InterPro" id="IPR036034">
    <property type="entry name" value="PDZ_sf"/>
</dbReference>
<dbReference type="SUPFAM" id="SSF52096">
    <property type="entry name" value="ClpP/crotonase"/>
    <property type="match status" value="1"/>
</dbReference>
<keyword evidence="5" id="KW-1185">Reference proteome</keyword>
<gene>
    <name evidence="4" type="ORF">SAMN04489796_10296</name>
</gene>
<evidence type="ECO:0000259" key="2">
    <source>
        <dbReference type="Pfam" id="PF03572"/>
    </source>
</evidence>
<evidence type="ECO:0000259" key="3">
    <source>
        <dbReference type="Pfam" id="PF18294"/>
    </source>
</evidence>
<dbReference type="GO" id="GO:0006508">
    <property type="term" value="P:proteolysis"/>
    <property type="evidence" value="ECO:0007669"/>
    <property type="project" value="UniProtKB-KW"/>
</dbReference>
<dbReference type="PANTHER" id="PTHR32060">
    <property type="entry name" value="TAIL-SPECIFIC PROTEASE"/>
    <property type="match status" value="1"/>
</dbReference>
<reference evidence="5" key="1">
    <citation type="submission" date="2016-10" db="EMBL/GenBank/DDBJ databases">
        <authorList>
            <person name="Varghese N."/>
            <person name="Submissions S."/>
        </authorList>
    </citation>
    <scope>NUCLEOTIDE SEQUENCE [LARGE SCALE GENOMIC DNA]</scope>
    <source>
        <strain evidence="5">DSM 15363</strain>
    </source>
</reference>
<sequence>MKNFKVLLLTCVALFALTSCFEDMDDNPISTIEINDFVWKGMNAVYAYKDEITDLANDRFNSNDDYTNYLNEYASPEDLFESLLYLPNDIDEFSVIVPNYLDLEQLLQGTTYSNGMAYGLVKLPNAAEDVIGYVRYVMPNTDAEAKGVTRGMIFNTIDGAAITESNFSALLNPTTYTIGWADYDNNGTTVTLTDDIITSNNETLTLTKSPYTENPILTHNVLNVSGSSIGYLMYNGFRIGNENLDELNNVFAEFQSAGVSDLVLDLRYNGGGSVDTAIWLASMITGQYTGEVFFKEKWNTDILTEFEQSNPEALLNPFVTQMTKRNTNGDITYQQSINSLNLNKVYIITTRNSASASELVINGLSPYIDVVQVGSTTRGKSQASRTIYDSPNLSKENVNPNHKYAMQPLIYEAQNADGYSEFYNGLSPDPTFQISEYYENLGELGNIEERLLAEVIADITGLSRASLSSQEPREPIKQISDQNFKNPFRFDMVDDRPLEFNLIN</sequence>
<dbReference type="Gene3D" id="3.30.750.170">
    <property type="match status" value="1"/>
</dbReference>
<dbReference type="GO" id="GO:0030288">
    <property type="term" value="C:outer membrane-bounded periplasmic space"/>
    <property type="evidence" value="ECO:0007669"/>
    <property type="project" value="TreeGrafter"/>
</dbReference>
<protein>
    <submittedName>
        <fullName evidence="4">C-terminal processing protease CtpA/Prc, contains a PDZ domain</fullName>
    </submittedName>
</protein>
<dbReference type="GO" id="GO:0007165">
    <property type="term" value="P:signal transduction"/>
    <property type="evidence" value="ECO:0007669"/>
    <property type="project" value="TreeGrafter"/>
</dbReference>
<dbReference type="GO" id="GO:0008236">
    <property type="term" value="F:serine-type peptidase activity"/>
    <property type="evidence" value="ECO:0007669"/>
    <property type="project" value="InterPro"/>
</dbReference>
<dbReference type="Proteomes" id="UP000199492">
    <property type="component" value="Unassembled WGS sequence"/>
</dbReference>
<dbReference type="Gene3D" id="3.90.226.10">
    <property type="entry name" value="2-enoyl-CoA Hydratase, Chain A, domain 1"/>
    <property type="match status" value="1"/>
</dbReference>
<dbReference type="InterPro" id="IPR005151">
    <property type="entry name" value="Tail-specific_protease"/>
</dbReference>
<dbReference type="PROSITE" id="PS51257">
    <property type="entry name" value="PROKAR_LIPOPROTEIN"/>
    <property type="match status" value="1"/>
</dbReference>
<dbReference type="Pfam" id="PF03572">
    <property type="entry name" value="Peptidase_S41"/>
    <property type="match status" value="1"/>
</dbReference>
<dbReference type="Gene3D" id="2.30.42.10">
    <property type="match status" value="1"/>
</dbReference>
<feature type="signal peptide" evidence="1">
    <location>
        <begin position="1"/>
        <end position="21"/>
    </location>
</feature>
<dbReference type="OrthoDB" id="7168509at2"/>
<feature type="chain" id="PRO_5011683916" evidence="1">
    <location>
        <begin position="22"/>
        <end position="504"/>
    </location>
</feature>
<dbReference type="InterPro" id="IPR041613">
    <property type="entry name" value="Pept_S41_N"/>
</dbReference>
<evidence type="ECO:0000313" key="5">
    <source>
        <dbReference type="Proteomes" id="UP000199492"/>
    </source>
</evidence>
<dbReference type="EMBL" id="FNCZ01000002">
    <property type="protein sequence ID" value="SDH27411.1"/>
    <property type="molecule type" value="Genomic_DNA"/>
</dbReference>
<organism evidence="4 5">
    <name type="scientific">Winogradskyella thalassocola</name>
    <dbReference type="NCBI Taxonomy" id="262004"/>
    <lineage>
        <taxon>Bacteria</taxon>
        <taxon>Pseudomonadati</taxon>
        <taxon>Bacteroidota</taxon>
        <taxon>Flavobacteriia</taxon>
        <taxon>Flavobacteriales</taxon>
        <taxon>Flavobacteriaceae</taxon>
        <taxon>Winogradskyella</taxon>
    </lineage>
</organism>
<evidence type="ECO:0000313" key="4">
    <source>
        <dbReference type="EMBL" id="SDH27411.1"/>
    </source>
</evidence>
<feature type="domain" description="Peptidase S41 N-terminal" evidence="3">
    <location>
        <begin position="33"/>
        <end position="94"/>
    </location>
</feature>
<dbReference type="CDD" id="cd07561">
    <property type="entry name" value="Peptidase_S41_CPP_like"/>
    <property type="match status" value="1"/>
</dbReference>
<keyword evidence="4" id="KW-0378">Hydrolase</keyword>
<dbReference type="Pfam" id="PF18294">
    <property type="entry name" value="Pept_S41_N"/>
    <property type="match status" value="1"/>
</dbReference>
<evidence type="ECO:0000256" key="1">
    <source>
        <dbReference type="SAM" id="SignalP"/>
    </source>
</evidence>
<dbReference type="AlphaFoldDB" id="A0A1G8B2P6"/>
<keyword evidence="4" id="KW-0645">Protease</keyword>
<dbReference type="GO" id="GO:0004175">
    <property type="term" value="F:endopeptidase activity"/>
    <property type="evidence" value="ECO:0007669"/>
    <property type="project" value="TreeGrafter"/>
</dbReference>
<feature type="domain" description="Tail specific protease" evidence="2">
    <location>
        <begin position="229"/>
        <end position="386"/>
    </location>
</feature>
<dbReference type="PANTHER" id="PTHR32060:SF30">
    <property type="entry name" value="CARBOXY-TERMINAL PROCESSING PROTEASE CTPA"/>
    <property type="match status" value="1"/>
</dbReference>
<name>A0A1G8B2P6_9FLAO</name>
<keyword evidence="1" id="KW-0732">Signal</keyword>
<proteinExistence type="predicted"/>
<dbReference type="RefSeq" id="WP_092466987.1">
    <property type="nucleotide sequence ID" value="NZ_FNCZ01000002.1"/>
</dbReference>